<dbReference type="HOGENOM" id="CLU_2901959_0_0_10"/>
<dbReference type="EMBL" id="CP001769">
    <property type="protein sequence ID" value="ADB41962.1"/>
    <property type="molecule type" value="Genomic_DNA"/>
</dbReference>
<evidence type="ECO:0000313" key="1">
    <source>
        <dbReference type="EMBL" id="ADB41962.1"/>
    </source>
</evidence>
<reference evidence="1 2" key="1">
    <citation type="journal article" date="2010" name="Stand. Genomic Sci.">
        <title>Complete genome sequence of Spirosoma linguale type strain (1).</title>
        <authorList>
            <person name="Lail K."/>
            <person name="Sikorski J."/>
            <person name="Saunders E."/>
            <person name="Lapidus A."/>
            <person name="Glavina Del Rio T."/>
            <person name="Copeland A."/>
            <person name="Tice H."/>
            <person name="Cheng J.-F."/>
            <person name="Lucas S."/>
            <person name="Nolan M."/>
            <person name="Bruce D."/>
            <person name="Goodwin L."/>
            <person name="Pitluck S."/>
            <person name="Ivanova N."/>
            <person name="Mavromatis K."/>
            <person name="Ovchinnikova G."/>
            <person name="Pati A."/>
            <person name="Chen A."/>
            <person name="Palaniappan K."/>
            <person name="Land M."/>
            <person name="Hauser L."/>
            <person name="Chang Y.-J."/>
            <person name="Jeffries C.D."/>
            <person name="Chain P."/>
            <person name="Brettin T."/>
            <person name="Detter J.C."/>
            <person name="Schuetze A."/>
            <person name="Rohde M."/>
            <person name="Tindall B.J."/>
            <person name="Goeker M."/>
            <person name="Bristow J."/>
            <person name="Eisen J.A."/>
            <person name="Markowitz V."/>
            <person name="Hugenholtz P."/>
            <person name="Kyrpides N.C."/>
            <person name="Klenk H.-P."/>
            <person name="Chen F."/>
        </authorList>
    </citation>
    <scope>NUCLEOTIDE SEQUENCE [LARGE SCALE GENOMIC DNA]</scope>
    <source>
        <strain evidence="2">ATCC 33905 / DSM 74 / LMG 10896 / Claus 1</strain>
    </source>
</reference>
<dbReference type="KEGG" id="sli:Slin_6000"/>
<name>D2QT30_SPILD</name>
<evidence type="ECO:0000313" key="2">
    <source>
        <dbReference type="Proteomes" id="UP000002028"/>
    </source>
</evidence>
<organism evidence="1 2">
    <name type="scientific">Spirosoma linguale (strain ATCC 33905 / DSM 74 / LMG 10896 / Claus 1)</name>
    <dbReference type="NCBI Taxonomy" id="504472"/>
    <lineage>
        <taxon>Bacteria</taxon>
        <taxon>Pseudomonadati</taxon>
        <taxon>Bacteroidota</taxon>
        <taxon>Cytophagia</taxon>
        <taxon>Cytophagales</taxon>
        <taxon>Cytophagaceae</taxon>
        <taxon>Spirosoma</taxon>
    </lineage>
</organism>
<accession>D2QT30</accession>
<gene>
    <name evidence="1" type="ordered locus">Slin_6000</name>
</gene>
<protein>
    <submittedName>
        <fullName evidence="1">Uncharacterized protein</fullName>
    </submittedName>
</protein>
<dbReference type="Proteomes" id="UP000002028">
    <property type="component" value="Chromosome"/>
</dbReference>
<sequence>MRLPGVCSRANTVVVGLKTLLGDVHLVTGSLPKRSEHNALPSLFISNGKVFMKKENLKLVSP</sequence>
<keyword evidence="2" id="KW-1185">Reference proteome</keyword>
<proteinExistence type="predicted"/>
<dbReference type="AlphaFoldDB" id="D2QT30"/>